<feature type="transmembrane region" description="Helical" evidence="1">
    <location>
        <begin position="455"/>
        <end position="476"/>
    </location>
</feature>
<organism evidence="2 3">
    <name type="scientific">Lentinula detonsa</name>
    <dbReference type="NCBI Taxonomy" id="2804962"/>
    <lineage>
        <taxon>Eukaryota</taxon>
        <taxon>Fungi</taxon>
        <taxon>Dikarya</taxon>
        <taxon>Basidiomycota</taxon>
        <taxon>Agaricomycotina</taxon>
        <taxon>Agaricomycetes</taxon>
        <taxon>Agaricomycetidae</taxon>
        <taxon>Agaricales</taxon>
        <taxon>Marasmiineae</taxon>
        <taxon>Omphalotaceae</taxon>
        <taxon>Lentinula</taxon>
    </lineage>
</organism>
<dbReference type="Proteomes" id="UP001142393">
    <property type="component" value="Unassembled WGS sequence"/>
</dbReference>
<evidence type="ECO:0000256" key="1">
    <source>
        <dbReference type="SAM" id="Phobius"/>
    </source>
</evidence>
<proteinExistence type="predicted"/>
<keyword evidence="1" id="KW-0812">Transmembrane</keyword>
<dbReference type="PANTHER" id="PTHR35043:SF7">
    <property type="entry name" value="TRANSCRIPTION FACTOR DOMAIN-CONTAINING PROTEIN"/>
    <property type="match status" value="1"/>
</dbReference>
<feature type="transmembrane region" description="Helical" evidence="1">
    <location>
        <begin position="483"/>
        <end position="502"/>
    </location>
</feature>
<comment type="caution">
    <text evidence="2">The sequence shown here is derived from an EMBL/GenBank/DDBJ whole genome shotgun (WGS) entry which is preliminary data.</text>
</comment>
<dbReference type="AlphaFoldDB" id="A0A9W8PCI9"/>
<evidence type="ECO:0000313" key="3">
    <source>
        <dbReference type="Proteomes" id="UP001142393"/>
    </source>
</evidence>
<sequence>MSTFANPPTGWQPDPDFRGTFNIVSTCLTTLLFCLWSAVHVEIPAHSGMLRGLWVRLGWIFVGLVTPETLLFIAYRQWTIARALLSDAKKCEAFPLPDAPKPWYYWATEAVGIRQEYEEVQESRPRCTKKYCWTMIHSYYAAMGGFVFDTTETDEGDTAKPFLPESYGESGRAVITPEGIQFLLKHKPELLPDLSVEEISDRNKRNSLSKSVLVVQVSFFVIDCMARKLQGLPITLLEVTTVAHALCSLLAYVCWWSKPLSVNQPAFIRGKEARETCALMCMASTGRYYFLAGYLMVWRPAELDSMYYHGISPNLEKPSLSQIPKNSTIDFSPSSSSYTKDGMLPWLDRTVGTWALGRQPWYRRKQRVSGDVEYAQNGVTDPLDKDKERWILASVAAKKLMCAVQRLRKPLDPRTKELRYTDALVSPTAGLSACLKYRGGNPRKFTLNEEDPGPFAATVLAILFGFPSMIAWNFTFPTPFDQLLWRGAAIAAVFRGTIYWAARKVGLWATKRTPNRFVRKAAAVIPVTLLMALLIPSSIILVFESFKQLYYLPPAAYQVPSFSRYWPHF</sequence>
<feature type="transmembrane region" description="Helical" evidence="1">
    <location>
        <begin position="522"/>
        <end position="543"/>
    </location>
</feature>
<dbReference type="PANTHER" id="PTHR35043">
    <property type="entry name" value="TRANSCRIPTION FACTOR DOMAIN-CONTAINING PROTEIN"/>
    <property type="match status" value="1"/>
</dbReference>
<feature type="transmembrane region" description="Helical" evidence="1">
    <location>
        <begin position="235"/>
        <end position="256"/>
    </location>
</feature>
<keyword evidence="1" id="KW-0472">Membrane</keyword>
<accession>A0A9W8PCI9</accession>
<protein>
    <submittedName>
        <fullName evidence="2">Uncharacterized protein</fullName>
    </submittedName>
</protein>
<feature type="transmembrane region" description="Helical" evidence="1">
    <location>
        <begin position="21"/>
        <end position="41"/>
    </location>
</feature>
<name>A0A9W8PCI9_9AGAR</name>
<reference evidence="2 3" key="1">
    <citation type="journal article" date="2023" name="Proc. Natl. Acad. Sci. U.S.A.">
        <title>A global phylogenomic analysis of the shiitake genus Lentinula.</title>
        <authorList>
            <person name="Sierra-Patev S."/>
            <person name="Min B."/>
            <person name="Naranjo-Ortiz M."/>
            <person name="Looney B."/>
            <person name="Konkel Z."/>
            <person name="Slot J.C."/>
            <person name="Sakamoto Y."/>
            <person name="Steenwyk J.L."/>
            <person name="Rokas A."/>
            <person name="Carro J."/>
            <person name="Camarero S."/>
            <person name="Ferreira P."/>
            <person name="Molpeceres G."/>
            <person name="Ruiz-Duenas F.J."/>
            <person name="Serrano A."/>
            <person name="Henrissat B."/>
            <person name="Drula E."/>
            <person name="Hughes K.W."/>
            <person name="Mata J.L."/>
            <person name="Ishikawa N.K."/>
            <person name="Vargas-Isla R."/>
            <person name="Ushijima S."/>
            <person name="Smith C.A."/>
            <person name="Donoghue J."/>
            <person name="Ahrendt S."/>
            <person name="Andreopoulos W."/>
            <person name="He G."/>
            <person name="LaButti K."/>
            <person name="Lipzen A."/>
            <person name="Ng V."/>
            <person name="Riley R."/>
            <person name="Sandor L."/>
            <person name="Barry K."/>
            <person name="Martinez A.T."/>
            <person name="Xiao Y."/>
            <person name="Gibbons J.G."/>
            <person name="Terashima K."/>
            <person name="Grigoriev I.V."/>
            <person name="Hibbett D."/>
        </authorList>
    </citation>
    <scope>NUCLEOTIDE SEQUENCE [LARGE SCALE GENOMIC DNA]</scope>
    <source>
        <strain evidence="2 3">TFB7810</strain>
    </source>
</reference>
<keyword evidence="3" id="KW-1185">Reference proteome</keyword>
<feature type="transmembrane region" description="Helical" evidence="1">
    <location>
        <begin position="277"/>
        <end position="297"/>
    </location>
</feature>
<evidence type="ECO:0000313" key="2">
    <source>
        <dbReference type="EMBL" id="KAJ3751141.1"/>
    </source>
</evidence>
<gene>
    <name evidence="2" type="ORF">DFH05DRAFT_1519281</name>
</gene>
<keyword evidence="1" id="KW-1133">Transmembrane helix</keyword>
<dbReference type="EMBL" id="JANVFU010000001">
    <property type="protein sequence ID" value="KAJ3751141.1"/>
    <property type="molecule type" value="Genomic_DNA"/>
</dbReference>
<feature type="transmembrane region" description="Helical" evidence="1">
    <location>
        <begin position="53"/>
        <end position="75"/>
    </location>
</feature>